<feature type="transmembrane region" description="Helical" evidence="1">
    <location>
        <begin position="29"/>
        <end position="49"/>
    </location>
</feature>
<comment type="caution">
    <text evidence="2">The sequence shown here is derived from an EMBL/GenBank/DDBJ whole genome shotgun (WGS) entry which is preliminary data.</text>
</comment>
<organism evidence="2 3">
    <name type="scientific">Treponema socranskii subsp. socranskii VPI DR56BR1116 = ATCC 35536</name>
    <dbReference type="NCBI Taxonomy" id="1125725"/>
    <lineage>
        <taxon>Bacteria</taxon>
        <taxon>Pseudomonadati</taxon>
        <taxon>Spirochaetota</taxon>
        <taxon>Spirochaetia</taxon>
        <taxon>Spirochaetales</taxon>
        <taxon>Treponemataceae</taxon>
        <taxon>Treponema</taxon>
    </lineage>
</organism>
<dbReference type="EMBL" id="AVQI01000079">
    <property type="protein sequence ID" value="ERJ98947.1"/>
    <property type="molecule type" value="Genomic_DNA"/>
</dbReference>
<keyword evidence="1" id="KW-0812">Transmembrane</keyword>
<evidence type="ECO:0000313" key="2">
    <source>
        <dbReference type="EMBL" id="ERJ98947.1"/>
    </source>
</evidence>
<gene>
    <name evidence="2" type="ORF">HMPREF0860_1871</name>
</gene>
<keyword evidence="3" id="KW-1185">Reference proteome</keyword>
<name>A0ABN0P5N9_TRESO</name>
<sequence length="65" mass="7379">MVLGQLMDSNFRRAMSLSRNSDNPFGNMFFHPITIILSFLILVSLLASSDKIKAIIGKMRFTICR</sequence>
<proteinExistence type="predicted"/>
<dbReference type="Proteomes" id="UP000016646">
    <property type="component" value="Unassembled WGS sequence"/>
</dbReference>
<reference evidence="2 3" key="1">
    <citation type="submission" date="2013-08" db="EMBL/GenBank/DDBJ databases">
        <authorList>
            <person name="Durkin A.S."/>
            <person name="Haft D.R."/>
            <person name="McCorrison J."/>
            <person name="Torralba M."/>
            <person name="Gillis M."/>
            <person name="Haft D.H."/>
            <person name="Methe B."/>
            <person name="Sutton G."/>
            <person name="Nelson K.E."/>
        </authorList>
    </citation>
    <scope>NUCLEOTIDE SEQUENCE [LARGE SCALE GENOMIC DNA]</scope>
    <source>
        <strain evidence="2 3">ATCC 35536</strain>
    </source>
</reference>
<evidence type="ECO:0000256" key="1">
    <source>
        <dbReference type="SAM" id="Phobius"/>
    </source>
</evidence>
<protein>
    <submittedName>
        <fullName evidence="2">Uncharacterized protein</fullName>
    </submittedName>
</protein>
<accession>A0ABN0P5N9</accession>
<evidence type="ECO:0000313" key="3">
    <source>
        <dbReference type="Proteomes" id="UP000016646"/>
    </source>
</evidence>
<keyword evidence="1" id="KW-0472">Membrane</keyword>
<keyword evidence="1" id="KW-1133">Transmembrane helix</keyword>